<sequence length="194" mass="22834">MMARGRWWQSHTWPIFEKPWTTLGRCTAATSGCLALPHQPRPLLELHKLHSMRLLAFPVWEFRRRVLESLGSVSLCELDFIEHVTKGKVKNYQLWRALLTVTSTLDNVCEILDVCYKHHWRWVAEKLGSEAVSRDLDFTRNIFLIDAKNYHAWSHRQICGFLQNLGGWEYELDYCAQLLDEDVFNNSAWNQAWS</sequence>
<keyword evidence="2" id="KW-1185">Reference proteome</keyword>
<dbReference type="EMBL" id="CM042884">
    <property type="protein sequence ID" value="KAI4370402.1"/>
    <property type="molecule type" value="Genomic_DNA"/>
</dbReference>
<dbReference type="Proteomes" id="UP001057402">
    <property type="component" value="Chromosome 5"/>
</dbReference>
<reference evidence="2" key="1">
    <citation type="journal article" date="2023" name="Front. Plant Sci.">
        <title>Chromosomal-level genome assembly of Melastoma candidum provides insights into trichome evolution.</title>
        <authorList>
            <person name="Zhong Y."/>
            <person name="Wu W."/>
            <person name="Sun C."/>
            <person name="Zou P."/>
            <person name="Liu Y."/>
            <person name="Dai S."/>
            <person name="Zhou R."/>
        </authorList>
    </citation>
    <scope>NUCLEOTIDE SEQUENCE [LARGE SCALE GENOMIC DNA]</scope>
</reference>
<organism evidence="1 2">
    <name type="scientific">Melastoma candidum</name>
    <dbReference type="NCBI Taxonomy" id="119954"/>
    <lineage>
        <taxon>Eukaryota</taxon>
        <taxon>Viridiplantae</taxon>
        <taxon>Streptophyta</taxon>
        <taxon>Embryophyta</taxon>
        <taxon>Tracheophyta</taxon>
        <taxon>Spermatophyta</taxon>
        <taxon>Magnoliopsida</taxon>
        <taxon>eudicotyledons</taxon>
        <taxon>Gunneridae</taxon>
        <taxon>Pentapetalae</taxon>
        <taxon>rosids</taxon>
        <taxon>malvids</taxon>
        <taxon>Myrtales</taxon>
        <taxon>Melastomataceae</taxon>
        <taxon>Melastomatoideae</taxon>
        <taxon>Melastomateae</taxon>
        <taxon>Melastoma</taxon>
    </lineage>
</organism>
<protein>
    <submittedName>
        <fullName evidence="1">Uncharacterized protein</fullName>
    </submittedName>
</protein>
<evidence type="ECO:0000313" key="2">
    <source>
        <dbReference type="Proteomes" id="UP001057402"/>
    </source>
</evidence>
<name>A0ACB9R330_9MYRT</name>
<gene>
    <name evidence="1" type="ORF">MLD38_018757</name>
</gene>
<accession>A0ACB9R330</accession>
<proteinExistence type="predicted"/>
<evidence type="ECO:0000313" key="1">
    <source>
        <dbReference type="EMBL" id="KAI4370402.1"/>
    </source>
</evidence>
<comment type="caution">
    <text evidence="1">The sequence shown here is derived from an EMBL/GenBank/DDBJ whole genome shotgun (WGS) entry which is preliminary data.</text>
</comment>